<dbReference type="InterPro" id="IPR036068">
    <property type="entry name" value="Nicotinate_pribotase-like_C"/>
</dbReference>
<gene>
    <name evidence="13" type="ORF">GCM10017566_26770</name>
</gene>
<dbReference type="GO" id="GO:0004516">
    <property type="term" value="F:nicotinate phosphoribosyltransferase activity"/>
    <property type="evidence" value="ECO:0007669"/>
    <property type="project" value="UniProtKB-UniRule"/>
</dbReference>
<dbReference type="SUPFAM" id="SSF51690">
    <property type="entry name" value="Nicotinate/Quinolinate PRTase C-terminal domain-like"/>
    <property type="match status" value="1"/>
</dbReference>
<evidence type="ECO:0000256" key="7">
    <source>
        <dbReference type="ARBA" id="ARBA00022679"/>
    </source>
</evidence>
<reference evidence="13" key="1">
    <citation type="journal article" date="2014" name="Int. J. Syst. Evol. Microbiol.">
        <title>Complete genome sequence of Corynebacterium casei LMG S-19264T (=DSM 44701T), isolated from a smear-ripened cheese.</title>
        <authorList>
            <consortium name="US DOE Joint Genome Institute (JGI-PGF)"/>
            <person name="Walter F."/>
            <person name="Albersmeier A."/>
            <person name="Kalinowski J."/>
            <person name="Ruckert C."/>
        </authorList>
    </citation>
    <scope>NUCLEOTIDE SEQUENCE</scope>
    <source>
        <strain evidence="13">CGMCC 4.7679</strain>
    </source>
</reference>
<dbReference type="OrthoDB" id="9770610at2"/>
<evidence type="ECO:0000313" key="14">
    <source>
        <dbReference type="Proteomes" id="UP000658656"/>
    </source>
</evidence>
<dbReference type="GO" id="GO:0005829">
    <property type="term" value="C:cytosol"/>
    <property type="evidence" value="ECO:0007669"/>
    <property type="project" value="TreeGrafter"/>
</dbReference>
<evidence type="ECO:0000256" key="2">
    <source>
        <dbReference type="ARBA" id="ARBA00010897"/>
    </source>
</evidence>
<dbReference type="PANTHER" id="PTHR11098:SF1">
    <property type="entry name" value="NICOTINATE PHOSPHORIBOSYLTRANSFERASE"/>
    <property type="match status" value="1"/>
</dbReference>
<evidence type="ECO:0000256" key="9">
    <source>
        <dbReference type="RuleBase" id="RU365100"/>
    </source>
</evidence>
<feature type="domain" description="Nicotinate phosphoribosyltransferase C-terminal" evidence="12">
    <location>
        <begin position="371"/>
        <end position="427"/>
    </location>
</feature>
<dbReference type="InterPro" id="IPR041525">
    <property type="entry name" value="N/Namide_PRibTrfase"/>
</dbReference>
<reference evidence="13" key="2">
    <citation type="submission" date="2020-09" db="EMBL/GenBank/DDBJ databases">
        <authorList>
            <person name="Sun Q."/>
            <person name="Zhou Y."/>
        </authorList>
    </citation>
    <scope>NUCLEOTIDE SEQUENCE</scope>
    <source>
        <strain evidence="13">CGMCC 4.7679</strain>
    </source>
</reference>
<evidence type="ECO:0000256" key="4">
    <source>
        <dbReference type="ARBA" id="ARBA00022553"/>
    </source>
</evidence>
<comment type="PTM">
    <text evidence="9">Transiently phosphorylated on a His residue during the reaction cycle. Phosphorylation strongly increases the affinity for substrates and increases the rate of nicotinate D-ribonucleotide production. Dephosphorylation regenerates the low-affinity form of the enzyme, leading to product release.</text>
</comment>
<comment type="similarity">
    <text evidence="2 9">Belongs to the NAPRTase family.</text>
</comment>
<keyword evidence="14" id="KW-1185">Reference proteome</keyword>
<feature type="domain" description="Nicotinate phosphoribosyltransferase N-terminal" evidence="11">
    <location>
        <begin position="9"/>
        <end position="129"/>
    </location>
</feature>
<dbReference type="Pfam" id="PF17767">
    <property type="entry name" value="NAPRTase_N"/>
    <property type="match status" value="1"/>
</dbReference>
<dbReference type="GO" id="GO:0034355">
    <property type="term" value="P:NAD+ biosynthetic process via the salvage pathway"/>
    <property type="evidence" value="ECO:0007669"/>
    <property type="project" value="TreeGrafter"/>
</dbReference>
<dbReference type="PIRSF" id="PIRSF000484">
    <property type="entry name" value="NAPRT"/>
    <property type="match status" value="1"/>
</dbReference>
<comment type="caution">
    <text evidence="13">The sequence shown here is derived from an EMBL/GenBank/DDBJ whole genome shotgun (WGS) entry which is preliminary data.</text>
</comment>
<dbReference type="EC" id="6.3.4.21" evidence="3 9"/>
<proteinExistence type="inferred from homology"/>
<dbReference type="Gene3D" id="3.20.140.10">
    <property type="entry name" value="nicotinate phosphoribosyltransferase"/>
    <property type="match status" value="1"/>
</dbReference>
<comment type="pathway">
    <text evidence="1 9">Cofactor biosynthesis; NAD(+) biosynthesis; nicotinate D-ribonucleotide from nicotinate: step 1/1.</text>
</comment>
<evidence type="ECO:0000256" key="1">
    <source>
        <dbReference type="ARBA" id="ARBA00004952"/>
    </source>
</evidence>
<comment type="function">
    <text evidence="9">Catalyzes the first step in the biosynthesis of NAD from nicotinic acid, the ATP-dependent synthesis of beta-nicotinate D-ribonucleotide from nicotinate and 5-phospho-D-ribose 1-phosphate.</text>
</comment>
<keyword evidence="7 9" id="KW-0808">Transferase</keyword>
<dbReference type="Proteomes" id="UP000658656">
    <property type="component" value="Unassembled WGS sequence"/>
</dbReference>
<dbReference type="Pfam" id="PF04095">
    <property type="entry name" value="NAPRTase"/>
    <property type="match status" value="1"/>
</dbReference>
<evidence type="ECO:0000259" key="12">
    <source>
        <dbReference type="Pfam" id="PF17956"/>
    </source>
</evidence>
<dbReference type="Gene3D" id="3.20.20.70">
    <property type="entry name" value="Aldolase class I"/>
    <property type="match status" value="1"/>
</dbReference>
<dbReference type="RefSeq" id="WP_145936877.1">
    <property type="nucleotide sequence ID" value="NZ_BNAV01000003.1"/>
</dbReference>
<dbReference type="InterPro" id="IPR007229">
    <property type="entry name" value="Nic_PRibTrfase-Fam"/>
</dbReference>
<sequence length="431" mass="45891">MGTAGAEHSDLYAIRMAASYLRHGLTGTATFSLFLRGLPPERGFLVVAGLADCLSSLEGFRFTTEELAYLTAVAELRQSDVDALGELTFTGDVWAAPEGRLVFPPEPLVEVTAPLPQAQLVEMALLNLVTFQSAVATKAARCRIGAGGAQLVDFGARRTDGFDTALAIGRACAMTGFAGSSHVGAARRYGLPLVDTMVHSYVRAFGDEHEAFRAYATDFPEAPVFVVDTFDALGGVRTAVAVARELGLPPGRIAVRLTSGDRLGLARAARKILDEAGYVQARIMLSGGLDEYELARLSAAEAPVDSYGVGTKLGVSADAPSADTSYRLVEYDGRPVASGNALPGPKQVYRRASGDQDVLSRRDEPAPPGHRPVLTHVMRAGKRVRGKHSLDEARGRFERDLLWLPSSARRLRDPEPVGVRYSPGLTALAGA</sequence>
<evidence type="ECO:0000259" key="10">
    <source>
        <dbReference type="Pfam" id="PF04095"/>
    </source>
</evidence>
<keyword evidence="13" id="KW-0328">Glycosyltransferase</keyword>
<dbReference type="NCBIfam" id="NF009131">
    <property type="entry name" value="PRK12484.1"/>
    <property type="match status" value="1"/>
</dbReference>
<dbReference type="InterPro" id="IPR013785">
    <property type="entry name" value="Aldolase_TIM"/>
</dbReference>
<evidence type="ECO:0000256" key="5">
    <source>
        <dbReference type="ARBA" id="ARBA00022598"/>
    </source>
</evidence>
<evidence type="ECO:0000259" key="11">
    <source>
        <dbReference type="Pfam" id="PF17767"/>
    </source>
</evidence>
<dbReference type="EMBL" id="BNAV01000003">
    <property type="protein sequence ID" value="GHF52114.1"/>
    <property type="molecule type" value="Genomic_DNA"/>
</dbReference>
<dbReference type="InterPro" id="IPR041619">
    <property type="entry name" value="NAPRTase_C"/>
</dbReference>
<keyword evidence="6 9" id="KW-0662">Pyridine nucleotide biosynthesis</keyword>
<accession>A0A8H9MAX8</accession>
<organism evidence="13 14">
    <name type="scientific">Amycolatopsis bartoniae</name>
    <dbReference type="NCBI Taxonomy" id="941986"/>
    <lineage>
        <taxon>Bacteria</taxon>
        <taxon>Bacillati</taxon>
        <taxon>Actinomycetota</taxon>
        <taxon>Actinomycetes</taxon>
        <taxon>Pseudonocardiales</taxon>
        <taxon>Pseudonocardiaceae</taxon>
        <taxon>Amycolatopsis</taxon>
    </lineage>
</organism>
<dbReference type="AlphaFoldDB" id="A0A8H9MAX8"/>
<comment type="catalytic activity">
    <reaction evidence="8 9">
        <text>5-phospho-alpha-D-ribose 1-diphosphate + nicotinate + ATP + H2O = nicotinate beta-D-ribonucleotide + ADP + phosphate + diphosphate</text>
        <dbReference type="Rhea" id="RHEA:36163"/>
        <dbReference type="ChEBI" id="CHEBI:15377"/>
        <dbReference type="ChEBI" id="CHEBI:30616"/>
        <dbReference type="ChEBI" id="CHEBI:32544"/>
        <dbReference type="ChEBI" id="CHEBI:33019"/>
        <dbReference type="ChEBI" id="CHEBI:43474"/>
        <dbReference type="ChEBI" id="CHEBI:57502"/>
        <dbReference type="ChEBI" id="CHEBI:58017"/>
        <dbReference type="ChEBI" id="CHEBI:456216"/>
        <dbReference type="EC" id="6.3.4.21"/>
    </reaction>
</comment>
<dbReference type="Pfam" id="PF17956">
    <property type="entry name" value="NAPRTase_C"/>
    <property type="match status" value="1"/>
</dbReference>
<dbReference type="UniPathway" id="UPA00253">
    <property type="reaction ID" value="UER00457"/>
</dbReference>
<feature type="domain" description="Nicotinate/nicotinamide phosphoribosyltransferase" evidence="10">
    <location>
        <begin position="150"/>
        <end position="207"/>
    </location>
</feature>
<evidence type="ECO:0000256" key="3">
    <source>
        <dbReference type="ARBA" id="ARBA00013236"/>
    </source>
</evidence>
<keyword evidence="5 9" id="KW-0436">Ligase</keyword>
<evidence type="ECO:0000256" key="8">
    <source>
        <dbReference type="ARBA" id="ARBA00048668"/>
    </source>
</evidence>
<name>A0A8H9MAX8_9PSEU</name>
<protein>
    <recommendedName>
        <fullName evidence="3 9">Nicotinate phosphoribosyltransferase</fullName>
        <ecNumber evidence="3 9">6.3.4.21</ecNumber>
    </recommendedName>
</protein>
<dbReference type="PANTHER" id="PTHR11098">
    <property type="entry name" value="NICOTINATE PHOSPHORIBOSYLTRANSFERASE"/>
    <property type="match status" value="1"/>
</dbReference>
<dbReference type="InterPro" id="IPR006405">
    <property type="entry name" value="Nic_PRibTrfase_pncB"/>
</dbReference>
<dbReference type="NCBIfam" id="TIGR01513">
    <property type="entry name" value="NAPRTase_put"/>
    <property type="match status" value="1"/>
</dbReference>
<dbReference type="SUPFAM" id="SSF54675">
    <property type="entry name" value="Nicotinate/Quinolinate PRTase N-terminal domain-like"/>
    <property type="match status" value="1"/>
</dbReference>
<evidence type="ECO:0000256" key="6">
    <source>
        <dbReference type="ARBA" id="ARBA00022642"/>
    </source>
</evidence>
<keyword evidence="4" id="KW-0597">Phosphoprotein</keyword>
<evidence type="ECO:0000313" key="13">
    <source>
        <dbReference type="EMBL" id="GHF52114.1"/>
    </source>
</evidence>
<dbReference type="GO" id="GO:0016757">
    <property type="term" value="F:glycosyltransferase activity"/>
    <property type="evidence" value="ECO:0007669"/>
    <property type="project" value="UniProtKB-KW"/>
</dbReference>
<dbReference type="InterPro" id="IPR040727">
    <property type="entry name" value="NAPRTase_N"/>
</dbReference>